<organism evidence="7 8">
    <name type="scientific">Heracleum sosnowskyi</name>
    <dbReference type="NCBI Taxonomy" id="360622"/>
    <lineage>
        <taxon>Eukaryota</taxon>
        <taxon>Viridiplantae</taxon>
        <taxon>Streptophyta</taxon>
        <taxon>Embryophyta</taxon>
        <taxon>Tracheophyta</taxon>
        <taxon>Spermatophyta</taxon>
        <taxon>Magnoliopsida</taxon>
        <taxon>eudicotyledons</taxon>
        <taxon>Gunneridae</taxon>
        <taxon>Pentapetalae</taxon>
        <taxon>asterids</taxon>
        <taxon>campanulids</taxon>
        <taxon>Apiales</taxon>
        <taxon>Apiaceae</taxon>
        <taxon>Apioideae</taxon>
        <taxon>apioid superclade</taxon>
        <taxon>Tordylieae</taxon>
        <taxon>Tordyliinae</taxon>
        <taxon>Heracleum</taxon>
    </lineage>
</organism>
<evidence type="ECO:0000256" key="2">
    <source>
        <dbReference type="ARBA" id="ARBA00022864"/>
    </source>
</evidence>
<dbReference type="Pfam" id="PF01627">
    <property type="entry name" value="Hpt"/>
    <property type="match status" value="1"/>
</dbReference>
<keyword evidence="4" id="KW-0539">Nucleus</keyword>
<evidence type="ECO:0000256" key="1">
    <source>
        <dbReference type="ARBA" id="ARBA00022490"/>
    </source>
</evidence>
<evidence type="ECO:0000256" key="3">
    <source>
        <dbReference type="ARBA" id="ARBA00023012"/>
    </source>
</evidence>
<comment type="subcellular location">
    <subcellularLocation>
        <location evidence="5">Cytoplasm</location>
        <location evidence="5">Cytosol</location>
    </subcellularLocation>
    <subcellularLocation>
        <location evidence="5">Nucleus</location>
    </subcellularLocation>
</comment>
<proteinExistence type="predicted"/>
<comment type="caution">
    <text evidence="7">The sequence shown here is derived from an EMBL/GenBank/DDBJ whole genome shotgun (WGS) entry which is preliminary data.</text>
</comment>
<dbReference type="GO" id="GO:0000160">
    <property type="term" value="P:phosphorelay signal transduction system"/>
    <property type="evidence" value="ECO:0007669"/>
    <property type="project" value="UniProtKB-UniRule"/>
</dbReference>
<dbReference type="GO" id="GO:0043424">
    <property type="term" value="F:protein histidine kinase binding"/>
    <property type="evidence" value="ECO:0007669"/>
    <property type="project" value="UniProtKB-UniRule"/>
</dbReference>
<dbReference type="FunFam" id="1.20.120.160:FF:000001">
    <property type="entry name" value="Histidine-containing phosphotransfer protein 1"/>
    <property type="match status" value="1"/>
</dbReference>
<sequence>MAGVSGTIVQLQRQIVDYTNYLYNEEYLDGHFKILQELQNESNPDFVVETVSFCLQDFQKDLHDITTSLHQQLVDIRRVEIIAFKLKGGSSSIGAQRLLRTCVLLLDKCKQRDIEGCFSCLQQVQHEYFLVKNKFETLFKLENQLVAAGGSRQ</sequence>
<keyword evidence="3 5" id="KW-0902">Two-component regulatory system</keyword>
<comment type="domain">
    <text evidence="5">Histidine-containing phosphotransfer domain (HPt) contains an active histidine that mediates the phosphotransfer.</text>
</comment>
<accession>A0AAD8JD14</accession>
<evidence type="ECO:0000256" key="5">
    <source>
        <dbReference type="RuleBase" id="RU369004"/>
    </source>
</evidence>
<evidence type="ECO:0000256" key="4">
    <source>
        <dbReference type="ARBA" id="ARBA00023242"/>
    </source>
</evidence>
<evidence type="ECO:0000313" key="8">
    <source>
        <dbReference type="Proteomes" id="UP001237642"/>
    </source>
</evidence>
<dbReference type="InterPro" id="IPR008207">
    <property type="entry name" value="Sig_transdc_His_kin_Hpt_dom"/>
</dbReference>
<dbReference type="InterPro" id="IPR036641">
    <property type="entry name" value="HPT_dom_sf"/>
</dbReference>
<dbReference type="Gene3D" id="1.20.120.160">
    <property type="entry name" value="HPT domain"/>
    <property type="match status" value="1"/>
</dbReference>
<dbReference type="GO" id="GO:0009927">
    <property type="term" value="F:histidine phosphotransfer kinase activity"/>
    <property type="evidence" value="ECO:0007669"/>
    <property type="project" value="UniProtKB-UniRule"/>
</dbReference>
<keyword evidence="8" id="KW-1185">Reference proteome</keyword>
<dbReference type="GO" id="GO:0009736">
    <property type="term" value="P:cytokinin-activated signaling pathway"/>
    <property type="evidence" value="ECO:0007669"/>
    <property type="project" value="UniProtKB-KW"/>
</dbReference>
<dbReference type="GO" id="GO:0005829">
    <property type="term" value="C:cytosol"/>
    <property type="evidence" value="ECO:0007669"/>
    <property type="project" value="UniProtKB-SubCell"/>
</dbReference>
<dbReference type="GO" id="GO:0005634">
    <property type="term" value="C:nucleus"/>
    <property type="evidence" value="ECO:0007669"/>
    <property type="project" value="UniProtKB-SubCell"/>
</dbReference>
<protein>
    <recommendedName>
        <fullName evidence="5">Histidine-containing phosphotransfer protein</fullName>
    </recommendedName>
</protein>
<dbReference type="Proteomes" id="UP001237642">
    <property type="component" value="Unassembled WGS sequence"/>
</dbReference>
<evidence type="ECO:0000313" key="7">
    <source>
        <dbReference type="EMBL" id="KAK1401573.1"/>
    </source>
</evidence>
<comment type="function">
    <text evidence="5">Functions as a two-component phosphorelay mediators between cytokinin sensor histidine kinases and response regulators (B-type ARRs). Plays an important role in propagating cytokinin signal transduction.</text>
</comment>
<dbReference type="EMBL" id="JAUIZM010000001">
    <property type="protein sequence ID" value="KAK1401573.1"/>
    <property type="molecule type" value="Genomic_DNA"/>
</dbReference>
<dbReference type="PANTHER" id="PTHR28242:SF52">
    <property type="entry name" value="PHOSPHORELAY INTERMEDIATE PROTEIN YPD1"/>
    <property type="match status" value="1"/>
</dbReference>
<reference evidence="7" key="1">
    <citation type="submission" date="2023-02" db="EMBL/GenBank/DDBJ databases">
        <title>Genome of toxic invasive species Heracleum sosnowskyi carries increased number of genes despite the absence of recent whole-genome duplications.</title>
        <authorList>
            <person name="Schelkunov M."/>
            <person name="Shtratnikova V."/>
            <person name="Makarenko M."/>
            <person name="Klepikova A."/>
            <person name="Omelchenko D."/>
            <person name="Novikova G."/>
            <person name="Obukhova E."/>
            <person name="Bogdanov V."/>
            <person name="Penin A."/>
            <person name="Logacheva M."/>
        </authorList>
    </citation>
    <scope>NUCLEOTIDE SEQUENCE</scope>
    <source>
        <strain evidence="7">Hsosn_3</strain>
        <tissue evidence="7">Leaf</tissue>
    </source>
</reference>
<name>A0AAD8JD14_9APIA</name>
<dbReference type="SUPFAM" id="SSF47226">
    <property type="entry name" value="Histidine-containing phosphotransfer domain, HPT domain"/>
    <property type="match status" value="1"/>
</dbReference>
<dbReference type="AlphaFoldDB" id="A0AAD8JD14"/>
<gene>
    <name evidence="7" type="ORF">POM88_001178</name>
</gene>
<feature type="domain" description="HPt" evidence="6">
    <location>
        <begin position="54"/>
        <end position="128"/>
    </location>
</feature>
<evidence type="ECO:0000259" key="6">
    <source>
        <dbReference type="Pfam" id="PF01627"/>
    </source>
</evidence>
<keyword evidence="1" id="KW-0963">Cytoplasm</keyword>
<reference evidence="7" key="2">
    <citation type="submission" date="2023-05" db="EMBL/GenBank/DDBJ databases">
        <authorList>
            <person name="Schelkunov M.I."/>
        </authorList>
    </citation>
    <scope>NUCLEOTIDE SEQUENCE</scope>
    <source>
        <strain evidence="7">Hsosn_3</strain>
        <tissue evidence="7">Leaf</tissue>
    </source>
</reference>
<dbReference type="InterPro" id="IPR045871">
    <property type="entry name" value="AHP1-5/YPD1"/>
</dbReference>
<dbReference type="PANTHER" id="PTHR28242">
    <property type="entry name" value="PHOSPHORELAY INTERMEDIATE PROTEIN YPD1"/>
    <property type="match status" value="1"/>
</dbReference>
<keyword evidence="2 5" id="KW-0932">Cytokinin signaling pathway</keyword>